<dbReference type="InterPro" id="IPR011042">
    <property type="entry name" value="6-blade_b-propeller_TolB-like"/>
</dbReference>
<dbReference type="InterPro" id="IPR012336">
    <property type="entry name" value="Thioredoxin-like_fold"/>
</dbReference>
<dbReference type="OrthoDB" id="9006at2157"/>
<dbReference type="SUPFAM" id="SSF101898">
    <property type="entry name" value="NHL repeat"/>
    <property type="match status" value="1"/>
</dbReference>
<evidence type="ECO:0000313" key="5">
    <source>
        <dbReference type="Proteomes" id="UP000232412"/>
    </source>
</evidence>
<dbReference type="Gene3D" id="3.40.30.10">
    <property type="entry name" value="Glutaredoxin"/>
    <property type="match status" value="1"/>
</dbReference>
<dbReference type="AlphaFoldDB" id="A0A2H1EGS8"/>
<dbReference type="PANTHER" id="PTHR46388">
    <property type="entry name" value="NHL REPEAT-CONTAINING PROTEIN 2"/>
    <property type="match status" value="1"/>
</dbReference>
<dbReference type="RefSeq" id="WP_101009618.1">
    <property type="nucleotide sequence ID" value="NZ_FRFC01000003.1"/>
</dbReference>
<dbReference type="Gene3D" id="2.120.10.30">
    <property type="entry name" value="TolB, C-terminal domain"/>
    <property type="match status" value="2"/>
</dbReference>
<evidence type="ECO:0000259" key="3">
    <source>
        <dbReference type="PROSITE" id="PS51352"/>
    </source>
</evidence>
<keyword evidence="5" id="KW-1185">Reference proteome</keyword>
<evidence type="ECO:0000256" key="1">
    <source>
        <dbReference type="ARBA" id="ARBA00007787"/>
    </source>
</evidence>
<dbReference type="PANTHER" id="PTHR46388:SF2">
    <property type="entry name" value="NHL REPEAT-CONTAINING PROTEIN 2"/>
    <property type="match status" value="1"/>
</dbReference>
<dbReference type="InterPro" id="IPR036249">
    <property type="entry name" value="Thioredoxin-like_sf"/>
</dbReference>
<dbReference type="Proteomes" id="UP000232412">
    <property type="component" value="Unassembled WGS sequence"/>
</dbReference>
<name>A0A2H1EGS8_9ARCH</name>
<dbReference type="InterPro" id="IPR013766">
    <property type="entry name" value="Thioredoxin_domain"/>
</dbReference>
<organism evidence="4 5">
    <name type="scientific">Nitrosotalea sinensis</name>
    <dbReference type="NCBI Taxonomy" id="1499975"/>
    <lineage>
        <taxon>Archaea</taxon>
        <taxon>Nitrososphaerota</taxon>
        <taxon>Nitrososphaeria</taxon>
        <taxon>Nitrosotaleales</taxon>
        <taxon>Nitrosotaleaceae</taxon>
        <taxon>Nitrosotalea</taxon>
    </lineage>
</organism>
<comment type="similarity">
    <text evidence="1">Belongs to the glutaredoxin family.</text>
</comment>
<dbReference type="SUPFAM" id="SSF52833">
    <property type="entry name" value="Thioredoxin-like"/>
    <property type="match status" value="1"/>
</dbReference>
<evidence type="ECO:0000256" key="2">
    <source>
        <dbReference type="SAM" id="MobiDB-lite"/>
    </source>
</evidence>
<proteinExistence type="inferred from homology"/>
<feature type="region of interest" description="Disordered" evidence="2">
    <location>
        <begin position="270"/>
        <end position="290"/>
    </location>
</feature>
<reference evidence="5" key="1">
    <citation type="submission" date="2016-12" db="EMBL/GenBank/DDBJ databases">
        <authorList>
            <person name="Herbold C."/>
        </authorList>
    </citation>
    <scope>NUCLEOTIDE SEQUENCE [LARGE SCALE GENOMIC DNA]</scope>
</reference>
<protein>
    <submittedName>
        <fullName evidence="4">Alkyl hydroperoxide reductase/ Thiol specific antioxidant/ Mal allergen</fullName>
    </submittedName>
</protein>
<feature type="domain" description="Thioredoxin" evidence="3">
    <location>
        <begin position="6"/>
        <end position="152"/>
    </location>
</feature>
<dbReference type="Pfam" id="PF13905">
    <property type="entry name" value="Thioredoxin_8"/>
    <property type="match status" value="1"/>
</dbReference>
<sequence>MFDNIFSKVTKAPEFPQEFEWINTKEPLSLEKLRGHVIVLDFWTYCCINCMHTLPVLAELEKKYKDSPVVFIGVHAAKFFNEKEKQNIAQAVARYEISHPVIVDQNMTVWSNFGVNGWPTIAIIDPNGTLVYRQSGEGQKEMIEDTIDVLLEKHSNSHTLAREPIVIHHTIKKDATTLSFPGKISIFNKKIAISDSNHNRILVTDTSGKVLHVIGNGKPGLQDGNLSQASFWRPQGVAWYNDYTIIVADTENHALRKIDLEKNQVTTLVGTGRQGPWRSPGGRGKETAISSPWDVTTKDNLVFIAMAGNHQLWEYDTTTDIARPFAGTGQEDIVDADRTRALLAQPSGIFLHNDIIYFVDSETSSVRELDLNTGYVRTVVGHGLFAFGHKDGNSNQALFQHPLGVCSTQEKIFVADTYNSAIRIIDKTTEQVATVVGKKETSTMCKLDDPSCDTLFLYEPSDVKWYDDKLYIADTNNHLIRIYDLKTNLLQTLDIQI</sequence>
<dbReference type="EMBL" id="FRFC01000003">
    <property type="protein sequence ID" value="SHO45392.1"/>
    <property type="molecule type" value="Genomic_DNA"/>
</dbReference>
<accession>A0A2H1EGS8</accession>
<dbReference type="PROSITE" id="PS51352">
    <property type="entry name" value="THIOREDOXIN_2"/>
    <property type="match status" value="1"/>
</dbReference>
<evidence type="ECO:0000313" key="4">
    <source>
        <dbReference type="EMBL" id="SHO45392.1"/>
    </source>
</evidence>
<gene>
    <name evidence="4" type="ORF">NSIN_20642</name>
</gene>